<protein>
    <submittedName>
        <fullName evidence="1">Uncharacterized protein</fullName>
    </submittedName>
</protein>
<dbReference type="Proteomes" id="UP001153076">
    <property type="component" value="Unassembled WGS sequence"/>
</dbReference>
<keyword evidence="2" id="KW-1185">Reference proteome</keyword>
<accession>A0A9Q1K6Z4</accession>
<evidence type="ECO:0000313" key="2">
    <source>
        <dbReference type="Proteomes" id="UP001153076"/>
    </source>
</evidence>
<name>A0A9Q1K6Z4_9CARY</name>
<sequence length="220" mass="24517">MAFSRSLDTKAMTEFVVRRFQWDRDFLCDAFQCGQEARGAAWTRASIIRGSPDCAGEHLSCGLVVWQWGLRGSKELLGIACAVNMAFPPTHSTREMANYVREAFAWRGRNVARPPCALPEDFNVLCSHFSLAEVETTAAESGMPEIVQATFYAMPLNEVLELGVVHEYTAENMRPLLVGLRWSDFELYRLPDEVEIKGARNSRGEAVGVAVLPVPLSDDE</sequence>
<reference evidence="1" key="1">
    <citation type="submission" date="2022-04" db="EMBL/GenBank/DDBJ databases">
        <title>Carnegiea gigantea Genome sequencing and assembly v2.</title>
        <authorList>
            <person name="Copetti D."/>
            <person name="Sanderson M.J."/>
            <person name="Burquez A."/>
            <person name="Wojciechowski M.F."/>
        </authorList>
    </citation>
    <scope>NUCLEOTIDE SEQUENCE</scope>
    <source>
        <strain evidence="1">SGP5-SGP5p</strain>
        <tissue evidence="1">Aerial part</tissue>
    </source>
</reference>
<evidence type="ECO:0000313" key="1">
    <source>
        <dbReference type="EMBL" id="KAJ8437508.1"/>
    </source>
</evidence>
<proteinExistence type="predicted"/>
<organism evidence="1 2">
    <name type="scientific">Carnegiea gigantea</name>
    <dbReference type="NCBI Taxonomy" id="171969"/>
    <lineage>
        <taxon>Eukaryota</taxon>
        <taxon>Viridiplantae</taxon>
        <taxon>Streptophyta</taxon>
        <taxon>Embryophyta</taxon>
        <taxon>Tracheophyta</taxon>
        <taxon>Spermatophyta</taxon>
        <taxon>Magnoliopsida</taxon>
        <taxon>eudicotyledons</taxon>
        <taxon>Gunneridae</taxon>
        <taxon>Pentapetalae</taxon>
        <taxon>Caryophyllales</taxon>
        <taxon>Cactineae</taxon>
        <taxon>Cactaceae</taxon>
        <taxon>Cactoideae</taxon>
        <taxon>Echinocereeae</taxon>
        <taxon>Carnegiea</taxon>
    </lineage>
</organism>
<comment type="caution">
    <text evidence="1">The sequence shown here is derived from an EMBL/GenBank/DDBJ whole genome shotgun (WGS) entry which is preliminary data.</text>
</comment>
<gene>
    <name evidence="1" type="ORF">Cgig2_007485</name>
</gene>
<dbReference type="AlphaFoldDB" id="A0A9Q1K6Z4"/>
<dbReference type="EMBL" id="JAKOGI010000297">
    <property type="protein sequence ID" value="KAJ8437508.1"/>
    <property type="molecule type" value="Genomic_DNA"/>
</dbReference>